<dbReference type="PROSITE" id="PS00070">
    <property type="entry name" value="ALDEHYDE_DEHYDR_CYS"/>
    <property type="match status" value="1"/>
</dbReference>
<evidence type="ECO:0000256" key="4">
    <source>
        <dbReference type="ARBA" id="ARBA00049194"/>
    </source>
</evidence>
<dbReference type="AlphaFoldDB" id="A0A318RNG4"/>
<organism evidence="8 9">
    <name type="scientific">Williamsia limnetica</name>
    <dbReference type="NCBI Taxonomy" id="882452"/>
    <lineage>
        <taxon>Bacteria</taxon>
        <taxon>Bacillati</taxon>
        <taxon>Actinomycetota</taxon>
        <taxon>Actinomycetes</taxon>
        <taxon>Mycobacteriales</taxon>
        <taxon>Nocardiaceae</taxon>
        <taxon>Williamsia</taxon>
    </lineage>
</organism>
<protein>
    <recommendedName>
        <fullName evidence="3">aldehyde dehydrogenase (NAD(+))</fullName>
        <ecNumber evidence="3">1.2.1.3</ecNumber>
    </recommendedName>
</protein>
<dbReference type="PANTHER" id="PTHR42804:SF1">
    <property type="entry name" value="ALDEHYDE DEHYDROGENASE-RELATED"/>
    <property type="match status" value="1"/>
</dbReference>
<dbReference type="PROSITE" id="PS00687">
    <property type="entry name" value="ALDEHYDE_DEHYDR_GLU"/>
    <property type="match status" value="1"/>
</dbReference>
<proteinExistence type="inferred from homology"/>
<dbReference type="InterPro" id="IPR015590">
    <property type="entry name" value="Aldehyde_DH_dom"/>
</dbReference>
<dbReference type="Proteomes" id="UP000247591">
    <property type="component" value="Unassembled WGS sequence"/>
</dbReference>
<dbReference type="Gene3D" id="3.40.605.10">
    <property type="entry name" value="Aldehyde Dehydrogenase, Chain A, domain 1"/>
    <property type="match status" value="1"/>
</dbReference>
<dbReference type="OrthoDB" id="9761688at2"/>
<evidence type="ECO:0000313" key="9">
    <source>
        <dbReference type="Proteomes" id="UP000247591"/>
    </source>
</evidence>
<evidence type="ECO:0000256" key="5">
    <source>
        <dbReference type="PROSITE-ProRule" id="PRU10007"/>
    </source>
</evidence>
<dbReference type="PANTHER" id="PTHR42804">
    <property type="entry name" value="ALDEHYDE DEHYDROGENASE"/>
    <property type="match status" value="1"/>
</dbReference>
<comment type="caution">
    <text evidence="8">The sequence shown here is derived from an EMBL/GenBank/DDBJ whole genome shotgun (WGS) entry which is preliminary data.</text>
</comment>
<dbReference type="EC" id="1.2.1.3" evidence="3"/>
<evidence type="ECO:0000256" key="2">
    <source>
        <dbReference type="ARBA" id="ARBA00023002"/>
    </source>
</evidence>
<dbReference type="Gene3D" id="3.40.309.10">
    <property type="entry name" value="Aldehyde Dehydrogenase, Chain A, domain 2"/>
    <property type="match status" value="1"/>
</dbReference>
<dbReference type="GO" id="GO:0004029">
    <property type="term" value="F:aldehyde dehydrogenase (NAD+) activity"/>
    <property type="evidence" value="ECO:0007669"/>
    <property type="project" value="UniProtKB-EC"/>
</dbReference>
<dbReference type="CDD" id="cd07089">
    <property type="entry name" value="ALDH_CddD-AldA-like"/>
    <property type="match status" value="1"/>
</dbReference>
<dbReference type="Pfam" id="PF00171">
    <property type="entry name" value="Aldedh"/>
    <property type="match status" value="1"/>
</dbReference>
<name>A0A318RNG4_WILLI</name>
<evidence type="ECO:0000256" key="3">
    <source>
        <dbReference type="ARBA" id="ARBA00024226"/>
    </source>
</evidence>
<comment type="catalytic activity">
    <reaction evidence="4">
        <text>an aldehyde + NAD(+) + H2O = a carboxylate + NADH + 2 H(+)</text>
        <dbReference type="Rhea" id="RHEA:16185"/>
        <dbReference type="ChEBI" id="CHEBI:15377"/>
        <dbReference type="ChEBI" id="CHEBI:15378"/>
        <dbReference type="ChEBI" id="CHEBI:17478"/>
        <dbReference type="ChEBI" id="CHEBI:29067"/>
        <dbReference type="ChEBI" id="CHEBI:57540"/>
        <dbReference type="ChEBI" id="CHEBI:57945"/>
        <dbReference type="EC" id="1.2.1.3"/>
    </reaction>
</comment>
<dbReference type="InterPro" id="IPR016162">
    <property type="entry name" value="Ald_DH_N"/>
</dbReference>
<dbReference type="RefSeq" id="WP_110470162.1">
    <property type="nucleotide sequence ID" value="NZ_QJSP01000008.1"/>
</dbReference>
<feature type="domain" description="Aldehyde dehydrogenase" evidence="7">
    <location>
        <begin position="20"/>
        <end position="484"/>
    </location>
</feature>
<sequence length="490" mass="52164">MTTIINTRSPYIDGKSVVGEGKSLPVINPATENVITEVETTSVRQVETAILAARRAFDIGDWAWADRRDRVRMILGMLDYFEEHRDELAQTIQQEAGATTRMLGSAQLDHAIAQMRQTVDLYLTLPDEEYSPRPLDVAIAANTVGLSVMTYEPVGVVSCISAYNCPFWINAWKAIPALLTGNTVVLRPSPFTPLSALVFGDAAEAAGLPAGVLNVVLEAGYEGSALMTTHPAVDQISFTGSTAVGKSIMRQAADTAKRVMLELGGKSVQLYLPDGVDKAPMGFPVVFANHSGQACVAATRMLVPHDRKDEVLDKGAAIAARLTIGDPADASTLMGPLISAAQRDRCESYVQRSVAAGGRVVTGGKRPPGHDRGYYFEPTILDVPDNSNPAAQEEIFGPVVTVIGYDTVDEAIAIANDSPYGLSGQVYSPDLVAATAVARRIRAGAVNVNGLGASAYASSGGYKESGLGRERGVDGLRAYQEIKHLSVNNW</sequence>
<dbReference type="InterPro" id="IPR029510">
    <property type="entry name" value="Ald_DH_CS_GLU"/>
</dbReference>
<evidence type="ECO:0000259" key="7">
    <source>
        <dbReference type="Pfam" id="PF00171"/>
    </source>
</evidence>
<gene>
    <name evidence="8" type="ORF">DFR67_10824</name>
</gene>
<dbReference type="InterPro" id="IPR016161">
    <property type="entry name" value="Ald_DH/histidinol_DH"/>
</dbReference>
<evidence type="ECO:0000313" key="8">
    <source>
        <dbReference type="EMBL" id="PYE16273.1"/>
    </source>
</evidence>
<keyword evidence="2 6" id="KW-0560">Oxidoreductase</keyword>
<reference evidence="8 9" key="1">
    <citation type="submission" date="2018-06" db="EMBL/GenBank/DDBJ databases">
        <title>Genomic Encyclopedia of Type Strains, Phase IV (KMG-IV): sequencing the most valuable type-strain genomes for metagenomic binning, comparative biology and taxonomic classification.</title>
        <authorList>
            <person name="Goeker M."/>
        </authorList>
    </citation>
    <scope>NUCLEOTIDE SEQUENCE [LARGE SCALE GENOMIC DNA]</scope>
    <source>
        <strain evidence="8 9">DSM 45521</strain>
    </source>
</reference>
<dbReference type="InterPro" id="IPR016160">
    <property type="entry name" value="Ald_DH_CS_CYS"/>
</dbReference>
<dbReference type="SUPFAM" id="SSF53720">
    <property type="entry name" value="ALDH-like"/>
    <property type="match status" value="1"/>
</dbReference>
<feature type="active site" evidence="5">
    <location>
        <position position="262"/>
    </location>
</feature>
<evidence type="ECO:0000256" key="1">
    <source>
        <dbReference type="ARBA" id="ARBA00009986"/>
    </source>
</evidence>
<dbReference type="FunFam" id="3.40.605.10:FF:000007">
    <property type="entry name" value="NAD/NADP-dependent betaine aldehyde dehydrogenase"/>
    <property type="match status" value="1"/>
</dbReference>
<comment type="similarity">
    <text evidence="1 6">Belongs to the aldehyde dehydrogenase family.</text>
</comment>
<dbReference type="EMBL" id="QJSP01000008">
    <property type="protein sequence ID" value="PYE16273.1"/>
    <property type="molecule type" value="Genomic_DNA"/>
</dbReference>
<accession>A0A318RNG4</accession>
<keyword evidence="9" id="KW-1185">Reference proteome</keyword>
<evidence type="ECO:0000256" key="6">
    <source>
        <dbReference type="RuleBase" id="RU003345"/>
    </source>
</evidence>
<dbReference type="InterPro" id="IPR016163">
    <property type="entry name" value="Ald_DH_C"/>
</dbReference>